<dbReference type="GO" id="GO:0031463">
    <property type="term" value="C:Cul3-RING ubiquitin ligase complex"/>
    <property type="evidence" value="ECO:0000318"/>
    <property type="project" value="GO_Central"/>
</dbReference>
<dbReference type="SUPFAM" id="SSF117281">
    <property type="entry name" value="Kelch motif"/>
    <property type="match status" value="1"/>
</dbReference>
<evidence type="ECO:0000313" key="5">
    <source>
        <dbReference type="RefSeq" id="XP_035698485.1"/>
    </source>
</evidence>
<dbReference type="InterPro" id="IPR011705">
    <property type="entry name" value="BACK"/>
</dbReference>
<evidence type="ECO:0000259" key="3">
    <source>
        <dbReference type="PROSITE" id="PS50097"/>
    </source>
</evidence>
<feature type="domain" description="BTB" evidence="3">
    <location>
        <begin position="73"/>
        <end position="140"/>
    </location>
</feature>
<dbReference type="GO" id="GO:0043161">
    <property type="term" value="P:proteasome-mediated ubiquitin-dependent protein catabolic process"/>
    <property type="evidence" value="ECO:0000318"/>
    <property type="project" value="GO_Central"/>
</dbReference>
<dbReference type="Gene3D" id="1.25.40.420">
    <property type="match status" value="1"/>
</dbReference>
<dbReference type="Proteomes" id="UP000001554">
    <property type="component" value="Chromosome 15"/>
</dbReference>
<evidence type="ECO:0000313" key="4">
    <source>
        <dbReference type="Proteomes" id="UP000001554"/>
    </source>
</evidence>
<dbReference type="InterPro" id="IPR017096">
    <property type="entry name" value="BTB-kelch_protein"/>
</dbReference>
<dbReference type="GeneID" id="118431397"/>
<dbReference type="FunFam" id="1.25.40.420:FF:000001">
    <property type="entry name" value="Kelch-like family member 12"/>
    <property type="match status" value="1"/>
</dbReference>
<evidence type="ECO:0000256" key="1">
    <source>
        <dbReference type="ARBA" id="ARBA00022441"/>
    </source>
</evidence>
<dbReference type="Gene3D" id="2.120.10.80">
    <property type="entry name" value="Kelch-type beta propeller"/>
    <property type="match status" value="1"/>
</dbReference>
<keyword evidence="4" id="KW-1185">Reference proteome</keyword>
<dbReference type="PIRSF" id="PIRSF037037">
    <property type="entry name" value="Kelch-like_protein_gigaxonin"/>
    <property type="match status" value="1"/>
</dbReference>
<dbReference type="OrthoDB" id="19132at2759"/>
<organism evidence="4 5">
    <name type="scientific">Branchiostoma floridae</name>
    <name type="common">Florida lancelet</name>
    <name type="synonym">Amphioxus</name>
    <dbReference type="NCBI Taxonomy" id="7739"/>
    <lineage>
        <taxon>Eukaryota</taxon>
        <taxon>Metazoa</taxon>
        <taxon>Chordata</taxon>
        <taxon>Cephalochordata</taxon>
        <taxon>Leptocardii</taxon>
        <taxon>Amphioxiformes</taxon>
        <taxon>Branchiostomatidae</taxon>
        <taxon>Branchiostoma</taxon>
    </lineage>
</organism>
<proteinExistence type="predicted"/>
<dbReference type="SMART" id="SM00225">
    <property type="entry name" value="BTB"/>
    <property type="match status" value="1"/>
</dbReference>
<reference evidence="5" key="2">
    <citation type="submission" date="2025-08" db="UniProtKB">
        <authorList>
            <consortium name="RefSeq"/>
        </authorList>
    </citation>
    <scope>IDENTIFICATION</scope>
    <source>
        <strain evidence="5">S238N-H82</strain>
        <tissue evidence="5">Testes</tissue>
    </source>
</reference>
<dbReference type="GO" id="GO:0005737">
    <property type="term" value="C:cytoplasm"/>
    <property type="evidence" value="ECO:0000318"/>
    <property type="project" value="GO_Central"/>
</dbReference>
<dbReference type="SMART" id="SM00875">
    <property type="entry name" value="BACK"/>
    <property type="match status" value="1"/>
</dbReference>
<dbReference type="PANTHER" id="PTHR24412:SF272">
    <property type="entry name" value="KELCH-LIKE PROTEIN DIABLO"/>
    <property type="match status" value="1"/>
</dbReference>
<dbReference type="SUPFAM" id="SSF54695">
    <property type="entry name" value="POZ domain"/>
    <property type="match status" value="1"/>
</dbReference>
<dbReference type="Pfam" id="PF07707">
    <property type="entry name" value="BACK"/>
    <property type="match status" value="1"/>
</dbReference>
<keyword evidence="1" id="KW-0880">Kelch repeat</keyword>
<accession>A0A9J7MFZ4</accession>
<dbReference type="InterPro" id="IPR000210">
    <property type="entry name" value="BTB/POZ_dom"/>
</dbReference>
<dbReference type="InterPro" id="IPR011333">
    <property type="entry name" value="SKP1/BTB/POZ_sf"/>
</dbReference>
<keyword evidence="2" id="KW-0677">Repeat</keyword>
<dbReference type="Pfam" id="PF00651">
    <property type="entry name" value="BTB"/>
    <property type="match status" value="1"/>
</dbReference>
<gene>
    <name evidence="5" type="primary">LOC118431397</name>
</gene>
<evidence type="ECO:0000256" key="2">
    <source>
        <dbReference type="ARBA" id="ARBA00022737"/>
    </source>
</evidence>
<reference evidence="4" key="1">
    <citation type="journal article" date="2020" name="Nat. Ecol. Evol.">
        <title>Deeply conserved synteny resolves early events in vertebrate evolution.</title>
        <authorList>
            <person name="Simakov O."/>
            <person name="Marletaz F."/>
            <person name="Yue J.X."/>
            <person name="O'Connell B."/>
            <person name="Jenkins J."/>
            <person name="Brandt A."/>
            <person name="Calef R."/>
            <person name="Tung C.H."/>
            <person name="Huang T.K."/>
            <person name="Schmutz J."/>
            <person name="Satoh N."/>
            <person name="Yu J.K."/>
            <person name="Putnam N.H."/>
            <person name="Green R.E."/>
            <person name="Rokhsar D.S."/>
        </authorList>
    </citation>
    <scope>NUCLEOTIDE SEQUENCE [LARGE SCALE GENOMIC DNA]</scope>
    <source>
        <strain evidence="4">S238N-H82</strain>
    </source>
</reference>
<dbReference type="PANTHER" id="PTHR24412">
    <property type="entry name" value="KELCH PROTEIN"/>
    <property type="match status" value="1"/>
</dbReference>
<dbReference type="GO" id="GO:1990756">
    <property type="term" value="F:ubiquitin-like ligase-substrate adaptor activity"/>
    <property type="evidence" value="ECO:0000318"/>
    <property type="project" value="GO_Central"/>
</dbReference>
<dbReference type="Pfam" id="PF24681">
    <property type="entry name" value="Kelch_KLHDC2_KLHL20_DRC7"/>
    <property type="match status" value="1"/>
</dbReference>
<dbReference type="RefSeq" id="XP_035698485.1">
    <property type="nucleotide sequence ID" value="XM_035842592.1"/>
</dbReference>
<dbReference type="KEGG" id="bfo:118431397"/>
<dbReference type="InterPro" id="IPR015915">
    <property type="entry name" value="Kelch-typ_b-propeller"/>
</dbReference>
<dbReference type="OMA" id="CVNSYVY"/>
<dbReference type="PROSITE" id="PS50097">
    <property type="entry name" value="BTB"/>
    <property type="match status" value="1"/>
</dbReference>
<protein>
    <submittedName>
        <fullName evidence="5">Kelch-like protein 3 isoform X1</fullName>
    </submittedName>
</protein>
<dbReference type="InterPro" id="IPR006652">
    <property type="entry name" value="Kelch_1"/>
</dbReference>
<dbReference type="Gene3D" id="3.30.710.10">
    <property type="entry name" value="Potassium Channel Kv1.1, Chain A"/>
    <property type="match status" value="1"/>
</dbReference>
<dbReference type="SMART" id="SM00612">
    <property type="entry name" value="Kelch"/>
    <property type="match status" value="3"/>
</dbReference>
<dbReference type="AlphaFoldDB" id="A0A9J7MFZ4"/>
<name>A0A9J7MFZ4_BRAFL</name>
<sequence>MSYVNILESLRNVSGLAELRRFASSSFLLCVNSYVYGVSRMGDIIDDVDKSYPLHPATLLKRLDELRSEQYMVDVMLCAEGRDIPCHRLVLAAFSDYFHAMFNGAHCESKKDKIEIGGVSAEALQQLVDYAYTSKINITTENVRPLLEAANMLQVPLIKKDCEAFLKRQLNTGTCLGIWVLADLVSSESLPEKARAIALQHFIPIYMMEEFLQLPVHYLKTYLSDEDLNAKKEEDVLDAIMLWTRHDLEERRGHLEELIECVDFSNVNQDYLKNILKKDKVLAGVRGIRKQIRNLSARARPRQIRQEEILVLGGESYEEEDMAEDPEGVNRKIYRLDLNGICVDKTVMQESFHGSKGIAACVLENDVIVTGGYESLSQAWKYKPAQDSWTQLGSLKNGRSFHGMAVVGGRVYVVGGYDRTCIGTPQPFVEVYHKRTNSWKMRAPLLEPVAEFGITGCQGRIYVFGGQGEHMESNAVQCYDPRENDWTCQTILDKPMGDIKACTVNSKIYLVGGQLECVLQYHYHKDEMYFEKLAERLDAWHYCSATVRGSEIFITGGQRGEPLADLPVNISEEEYDHLYMTKLATLQCYNTSNGYMFMENDVPFKLTRHCTVTIAKD</sequence>